<dbReference type="Proteomes" id="UP001196097">
    <property type="component" value="Chromosome"/>
</dbReference>
<protein>
    <submittedName>
        <fullName evidence="1">Uncharacterized protein</fullName>
    </submittedName>
</protein>
<sequence length="101" mass="10675">MGDGTGSTSGWKPPVAEIGEVARGTSLLAQKNRKYSEPVVAMIVGILALAVLNIAIYGSDSLNFFIYGTIGIGLTFEYGWISVILRAAVAGGDHDYEDAHE</sequence>
<reference evidence="1 2" key="1">
    <citation type="journal article" date="2021" name="ISME J.">
        <title>Genomic evolution of the class Acidithiobacillia: deep-branching Proteobacteria living in extreme acidic conditions.</title>
        <authorList>
            <person name="Moya-Beltran A."/>
            <person name="Beard S."/>
            <person name="Rojas-Villalobos C."/>
            <person name="Issotta F."/>
            <person name="Gallardo Y."/>
            <person name="Ulloa R."/>
            <person name="Giaveno A."/>
            <person name="Degli Esposti M."/>
            <person name="Johnson D.B."/>
            <person name="Quatrini R."/>
        </authorList>
    </citation>
    <scope>NUCLEOTIDE SEQUENCE [LARGE SCALE GENOMIC DNA]</scope>
    <source>
        <strain evidence="1 2">CF3</strain>
    </source>
</reference>
<dbReference type="EMBL" id="CP130946">
    <property type="protein sequence ID" value="XRP71888.1"/>
    <property type="molecule type" value="Genomic_DNA"/>
</dbReference>
<gene>
    <name evidence="1" type="ORF">HF292_008680</name>
</gene>
<keyword evidence="2" id="KW-1185">Reference proteome</keyword>
<evidence type="ECO:0000313" key="2">
    <source>
        <dbReference type="Proteomes" id="UP001196097"/>
    </source>
</evidence>
<name>A0ACD5IEI6_9PROT</name>
<evidence type="ECO:0000313" key="1">
    <source>
        <dbReference type="EMBL" id="XRP71888.1"/>
    </source>
</evidence>
<organism evidence="1 2">
    <name type="scientific">Acidithiobacillus ferruginosus</name>
    <dbReference type="NCBI Taxonomy" id="3063951"/>
    <lineage>
        <taxon>Bacteria</taxon>
        <taxon>Pseudomonadati</taxon>
        <taxon>Pseudomonadota</taxon>
        <taxon>Acidithiobacillia</taxon>
        <taxon>Acidithiobacillales</taxon>
        <taxon>Acidithiobacillaceae</taxon>
        <taxon>Acidithiobacillus</taxon>
    </lineage>
</organism>
<proteinExistence type="predicted"/>
<accession>A0ACD5IEI6</accession>